<dbReference type="Proteomes" id="UP000551709">
    <property type="component" value="Chromosome"/>
</dbReference>
<reference evidence="1" key="1">
    <citation type="journal article" date="2017" name="Syst. Appl. Microbiol.">
        <title>Soybeans inoculated with root zone soils of Canadian native legumes harbour diverse and novel Bradyrhizobium spp. that possess agricultural potential.</title>
        <authorList>
            <person name="Bromfield E.S.P."/>
            <person name="Cloutier S."/>
            <person name="Tambong J.T."/>
            <person name="Tran Thi T.V."/>
        </authorList>
    </citation>
    <scope>NUCLEOTIDE SEQUENCE</scope>
    <source>
        <strain evidence="1">1S5</strain>
    </source>
</reference>
<dbReference type="EMBL" id="CP096255">
    <property type="protein sequence ID" value="UPT89122.1"/>
    <property type="molecule type" value="Genomic_DNA"/>
</dbReference>
<dbReference type="AlphaFoldDB" id="A0A8T5VNT7"/>
<reference evidence="1" key="2">
    <citation type="submission" date="2022-04" db="EMBL/GenBank/DDBJ databases">
        <authorList>
            <person name="Bromfield E.S.P."/>
            <person name="Cloutier S."/>
        </authorList>
    </citation>
    <scope>NUCLEOTIDE SEQUENCE</scope>
    <source>
        <strain evidence="1">1S5</strain>
    </source>
</reference>
<proteinExistence type="predicted"/>
<evidence type="ECO:0000313" key="1">
    <source>
        <dbReference type="EMBL" id="UPT89122.1"/>
    </source>
</evidence>
<sequence length="188" mass="20944">MQGLPFLIAVQDFHSPGSMRLINSAMTEYVFGVRHTLREGGVHVEWIGEHVWGNVREPSGFFHFENAENVSAVIVNSQGTLPKFNRIGYLAGFGDRGVRMIRTGLRRGELDGGNPMPRPFRQVVHATGYSEAWVEGMVVLHNPRALRPLNPSLIPGAAHEFLQEDGRIISLLPPFHPHFSMTSITVPK</sequence>
<gene>
    <name evidence="1" type="ORF">HAP41_0000009145</name>
</gene>
<accession>A0A8T5VNT7</accession>
<dbReference type="RefSeq" id="WP_175618153.1">
    <property type="nucleotide sequence ID" value="NZ_CP096255.1"/>
</dbReference>
<organism evidence="1 2">
    <name type="scientific">Bradyrhizobium barranii subsp. apii</name>
    <dbReference type="NCBI Taxonomy" id="2819348"/>
    <lineage>
        <taxon>Bacteria</taxon>
        <taxon>Pseudomonadati</taxon>
        <taxon>Pseudomonadota</taxon>
        <taxon>Alphaproteobacteria</taxon>
        <taxon>Hyphomicrobiales</taxon>
        <taxon>Nitrobacteraceae</taxon>
        <taxon>Bradyrhizobium</taxon>
        <taxon>Bradyrhizobium barranii</taxon>
    </lineage>
</organism>
<name>A0A8T5VNT7_9BRAD</name>
<protein>
    <submittedName>
        <fullName evidence="1">Uncharacterized protein</fullName>
    </submittedName>
</protein>
<evidence type="ECO:0000313" key="2">
    <source>
        <dbReference type="Proteomes" id="UP000551709"/>
    </source>
</evidence>